<dbReference type="PANTHER" id="PTHR33495">
    <property type="entry name" value="ANTI-SIGMA FACTOR ANTAGONIST TM_1081-RELATED-RELATED"/>
    <property type="match status" value="1"/>
</dbReference>
<dbReference type="PROSITE" id="PS50801">
    <property type="entry name" value="STAS"/>
    <property type="match status" value="1"/>
</dbReference>
<evidence type="ECO:0000256" key="1">
    <source>
        <dbReference type="ARBA" id="ARBA00009013"/>
    </source>
</evidence>
<organism evidence="4 5">
    <name type="scientific">Methylobacterium aquaticum</name>
    <dbReference type="NCBI Taxonomy" id="270351"/>
    <lineage>
        <taxon>Bacteria</taxon>
        <taxon>Pseudomonadati</taxon>
        <taxon>Pseudomonadota</taxon>
        <taxon>Alphaproteobacteria</taxon>
        <taxon>Hyphomicrobiales</taxon>
        <taxon>Methylobacteriaceae</taxon>
        <taxon>Methylobacterium</taxon>
    </lineage>
</organism>
<accession>A0A0J6SSH3</accession>
<dbReference type="InterPro" id="IPR003658">
    <property type="entry name" value="Anti-sigma_ant"/>
</dbReference>
<dbReference type="SUPFAM" id="SSF52091">
    <property type="entry name" value="SpoIIaa-like"/>
    <property type="match status" value="1"/>
</dbReference>
<evidence type="ECO:0000256" key="2">
    <source>
        <dbReference type="RuleBase" id="RU003749"/>
    </source>
</evidence>
<evidence type="ECO:0000313" key="5">
    <source>
        <dbReference type="Proteomes" id="UP000035929"/>
    </source>
</evidence>
<dbReference type="Pfam" id="PF01740">
    <property type="entry name" value="STAS"/>
    <property type="match status" value="1"/>
</dbReference>
<dbReference type="GO" id="GO:0043856">
    <property type="term" value="F:anti-sigma factor antagonist activity"/>
    <property type="evidence" value="ECO:0007669"/>
    <property type="project" value="InterPro"/>
</dbReference>
<dbReference type="AlphaFoldDB" id="A0A0J6SSH3"/>
<dbReference type="CDD" id="cd07043">
    <property type="entry name" value="STAS_anti-anti-sigma_factors"/>
    <property type="match status" value="1"/>
</dbReference>
<proteinExistence type="inferred from homology"/>
<feature type="domain" description="STAS" evidence="3">
    <location>
        <begin position="1"/>
        <end position="109"/>
    </location>
</feature>
<dbReference type="InterPro" id="IPR036513">
    <property type="entry name" value="STAS_dom_sf"/>
</dbReference>
<reference evidence="4 5" key="1">
    <citation type="submission" date="2015-03" db="EMBL/GenBank/DDBJ databases">
        <title>Genome sequencing of Methylobacterium aquaticum DSM16371 type strain.</title>
        <authorList>
            <person name="Chaudhry V."/>
            <person name="Patil P.B."/>
        </authorList>
    </citation>
    <scope>NUCLEOTIDE SEQUENCE [LARGE SCALE GENOMIC DNA]</scope>
    <source>
        <strain evidence="4 5">DSM 16371</strain>
    </source>
</reference>
<dbReference type="Proteomes" id="UP000035929">
    <property type="component" value="Unassembled WGS sequence"/>
</dbReference>
<dbReference type="Gene3D" id="3.30.750.24">
    <property type="entry name" value="STAS domain"/>
    <property type="match status" value="1"/>
</dbReference>
<dbReference type="InterPro" id="IPR002645">
    <property type="entry name" value="STAS_dom"/>
</dbReference>
<comment type="caution">
    <text evidence="4">The sequence shown here is derived from an EMBL/GenBank/DDBJ whole genome shotgun (WGS) entry which is preliminary data.</text>
</comment>
<evidence type="ECO:0000259" key="3">
    <source>
        <dbReference type="PROSITE" id="PS50801"/>
    </source>
</evidence>
<comment type="similarity">
    <text evidence="1 2">Belongs to the anti-sigma-factor antagonist family.</text>
</comment>
<sequence>MMISVETEDDHPIVLIAGRLDGTTVAAAETVVMTALGDGRGAVLDLSGLTYVASVGLRLMLLAAKRAKQTGQSLALCGLQPQIREVFEIGGFDTLLTLRDTRRDALAVLRG</sequence>
<dbReference type="PANTHER" id="PTHR33495:SF2">
    <property type="entry name" value="ANTI-SIGMA FACTOR ANTAGONIST TM_1081-RELATED"/>
    <property type="match status" value="1"/>
</dbReference>
<gene>
    <name evidence="4" type="ORF">VP06_10120</name>
</gene>
<dbReference type="PATRIC" id="fig|270351.6.peg.6907"/>
<dbReference type="EMBL" id="LABX01000071">
    <property type="protein sequence ID" value="KMO36328.1"/>
    <property type="molecule type" value="Genomic_DNA"/>
</dbReference>
<dbReference type="NCBIfam" id="TIGR00377">
    <property type="entry name" value="ant_ant_sig"/>
    <property type="match status" value="1"/>
</dbReference>
<evidence type="ECO:0000313" key="4">
    <source>
        <dbReference type="EMBL" id="KMO36328.1"/>
    </source>
</evidence>
<name>A0A0J6SSH3_9HYPH</name>
<protein>
    <recommendedName>
        <fullName evidence="2">Anti-sigma factor antagonist</fullName>
    </recommendedName>
</protein>